<dbReference type="InParanoid" id="A0A3B1JJE2"/>
<feature type="compositionally biased region" description="Basic and acidic residues" evidence="1">
    <location>
        <begin position="1373"/>
        <end position="1386"/>
    </location>
</feature>
<feature type="compositionally biased region" description="Basic and acidic residues" evidence="1">
    <location>
        <begin position="1919"/>
        <end position="1938"/>
    </location>
</feature>
<feature type="region of interest" description="Disordered" evidence="1">
    <location>
        <begin position="2533"/>
        <end position="3305"/>
    </location>
</feature>
<feature type="compositionally biased region" description="Basic and acidic residues" evidence="1">
    <location>
        <begin position="1797"/>
        <end position="1816"/>
    </location>
</feature>
<feature type="compositionally biased region" description="Polar residues" evidence="1">
    <location>
        <begin position="2657"/>
        <end position="2673"/>
    </location>
</feature>
<dbReference type="InterPro" id="IPR026074">
    <property type="entry name" value="MAP1"/>
</dbReference>
<feature type="compositionally biased region" description="Polar residues" evidence="1">
    <location>
        <begin position="3052"/>
        <end position="3063"/>
    </location>
</feature>
<feature type="region of interest" description="Disordered" evidence="1">
    <location>
        <begin position="1089"/>
        <end position="1115"/>
    </location>
</feature>
<feature type="compositionally biased region" description="Polar residues" evidence="1">
    <location>
        <begin position="2828"/>
        <end position="2840"/>
    </location>
</feature>
<protein>
    <submittedName>
        <fullName evidence="4">Microtubule-associated protein 1Ab</fullName>
    </submittedName>
</protein>
<feature type="domain" description="Microtubule-associated protein 1B/S N-terminal" evidence="2">
    <location>
        <begin position="41"/>
        <end position="233"/>
    </location>
</feature>
<dbReference type="PANTHER" id="PTHR13843:SF6">
    <property type="entry name" value="MICROTUBULE-ASSOCIATED PROTEIN 1A"/>
    <property type="match status" value="1"/>
</dbReference>
<feature type="compositionally biased region" description="Basic and acidic residues" evidence="1">
    <location>
        <begin position="2101"/>
        <end position="2142"/>
    </location>
</feature>
<feature type="compositionally biased region" description="Basic and acidic residues" evidence="1">
    <location>
        <begin position="3131"/>
        <end position="3145"/>
    </location>
</feature>
<feature type="compositionally biased region" description="Polar residues" evidence="1">
    <location>
        <begin position="3691"/>
        <end position="3706"/>
    </location>
</feature>
<evidence type="ECO:0000313" key="4">
    <source>
        <dbReference type="Ensembl" id="ENSAMXP00000041965.1"/>
    </source>
</evidence>
<feature type="compositionally biased region" description="Basic and acidic residues" evidence="1">
    <location>
        <begin position="2291"/>
        <end position="2349"/>
    </location>
</feature>
<feature type="compositionally biased region" description="Basic and acidic residues" evidence="1">
    <location>
        <begin position="3818"/>
        <end position="3837"/>
    </location>
</feature>
<dbReference type="GO" id="GO:0008017">
    <property type="term" value="F:microtubule binding"/>
    <property type="evidence" value="ECO:0007669"/>
    <property type="project" value="InterPro"/>
</dbReference>
<feature type="compositionally biased region" description="Low complexity" evidence="1">
    <location>
        <begin position="2986"/>
        <end position="3004"/>
    </location>
</feature>
<feature type="compositionally biased region" description="Acidic residues" evidence="1">
    <location>
        <begin position="854"/>
        <end position="867"/>
    </location>
</feature>
<reference evidence="5" key="2">
    <citation type="journal article" date="2014" name="Nat. Commun.">
        <title>The cavefish genome reveals candidate genes for eye loss.</title>
        <authorList>
            <person name="McGaugh S.E."/>
            <person name="Gross J.B."/>
            <person name="Aken B."/>
            <person name="Blin M."/>
            <person name="Borowsky R."/>
            <person name="Chalopin D."/>
            <person name="Hinaux H."/>
            <person name="Jeffery W.R."/>
            <person name="Keene A."/>
            <person name="Ma L."/>
            <person name="Minx P."/>
            <person name="Murphy D."/>
            <person name="O'Quin K.E."/>
            <person name="Retaux S."/>
            <person name="Rohner N."/>
            <person name="Searle S.M."/>
            <person name="Stahl B.A."/>
            <person name="Tabin C."/>
            <person name="Volff J.N."/>
            <person name="Yoshizawa M."/>
            <person name="Warren W.C."/>
        </authorList>
    </citation>
    <scope>NUCLEOTIDE SEQUENCE [LARGE SCALE GENOMIC DNA]</scope>
    <source>
        <strain evidence="5">female</strain>
    </source>
</reference>
<feature type="compositionally biased region" description="Basic and acidic residues" evidence="1">
    <location>
        <begin position="2721"/>
        <end position="2738"/>
    </location>
</feature>
<feature type="compositionally biased region" description="Basic residues" evidence="1">
    <location>
        <begin position="681"/>
        <end position="698"/>
    </location>
</feature>
<dbReference type="Proteomes" id="UP000018467">
    <property type="component" value="Unassembled WGS sequence"/>
</dbReference>
<feature type="compositionally biased region" description="Basic and acidic residues" evidence="1">
    <location>
        <begin position="2228"/>
        <end position="2261"/>
    </location>
</feature>
<dbReference type="GO" id="GO:0005874">
    <property type="term" value="C:microtubule"/>
    <property type="evidence" value="ECO:0007669"/>
    <property type="project" value="InterPro"/>
</dbReference>
<feature type="compositionally biased region" description="Basic and acidic residues" evidence="1">
    <location>
        <begin position="2412"/>
        <end position="2431"/>
    </location>
</feature>
<feature type="compositionally biased region" description="Basic and acidic residues" evidence="1">
    <location>
        <begin position="3719"/>
        <end position="3733"/>
    </location>
</feature>
<feature type="compositionally biased region" description="Basic and acidic residues" evidence="1">
    <location>
        <begin position="2487"/>
        <end position="2497"/>
    </location>
</feature>
<feature type="compositionally biased region" description="Polar residues" evidence="1">
    <location>
        <begin position="3519"/>
        <end position="3554"/>
    </location>
</feature>
<dbReference type="GO" id="GO:0016358">
    <property type="term" value="P:dendrite development"/>
    <property type="evidence" value="ECO:0007669"/>
    <property type="project" value="TreeGrafter"/>
</dbReference>
<feature type="compositionally biased region" description="Basic and acidic residues" evidence="1">
    <location>
        <begin position="2018"/>
        <end position="2028"/>
    </location>
</feature>
<feature type="compositionally biased region" description="Polar residues" evidence="1">
    <location>
        <begin position="1303"/>
        <end position="1314"/>
    </location>
</feature>
<feature type="region of interest" description="Disordered" evidence="1">
    <location>
        <begin position="1719"/>
        <end position="1882"/>
    </location>
</feature>
<feature type="compositionally biased region" description="Polar residues" evidence="1">
    <location>
        <begin position="2868"/>
        <end position="2881"/>
    </location>
</feature>
<feature type="compositionally biased region" description="Basic and acidic residues" evidence="1">
    <location>
        <begin position="1957"/>
        <end position="1977"/>
    </location>
</feature>
<evidence type="ECO:0000259" key="3">
    <source>
        <dbReference type="Pfam" id="PF25281"/>
    </source>
</evidence>
<feature type="compositionally biased region" description="Basic and acidic residues" evidence="1">
    <location>
        <begin position="3016"/>
        <end position="3031"/>
    </location>
</feature>
<feature type="compositionally biased region" description="Basic and acidic residues" evidence="1">
    <location>
        <begin position="2363"/>
        <end position="2394"/>
    </location>
</feature>
<feature type="region of interest" description="Disordered" evidence="1">
    <location>
        <begin position="522"/>
        <end position="912"/>
    </location>
</feature>
<proteinExistence type="predicted"/>
<dbReference type="Pfam" id="PF23415">
    <property type="entry name" value="MAPB1_N"/>
    <property type="match status" value="1"/>
</dbReference>
<feature type="compositionally biased region" description="Basic and acidic residues" evidence="1">
    <location>
        <begin position="571"/>
        <end position="588"/>
    </location>
</feature>
<feature type="compositionally biased region" description="Basic and acidic residues" evidence="1">
    <location>
        <begin position="2883"/>
        <end position="2922"/>
    </location>
</feature>
<feature type="region of interest" description="Disordered" evidence="1">
    <location>
        <begin position="3382"/>
        <end position="3419"/>
    </location>
</feature>
<dbReference type="STRING" id="7994.ENSAMXP00000041965"/>
<feature type="compositionally biased region" description="Acidic residues" evidence="1">
    <location>
        <begin position="1566"/>
        <end position="1576"/>
    </location>
</feature>
<dbReference type="InterPro" id="IPR056617">
    <property type="entry name" value="MAP1B/S_N"/>
</dbReference>
<feature type="compositionally biased region" description="Basic and acidic residues" evidence="1">
    <location>
        <begin position="1213"/>
        <end position="1226"/>
    </location>
</feature>
<evidence type="ECO:0000259" key="2">
    <source>
        <dbReference type="Pfam" id="PF23415"/>
    </source>
</evidence>
<feature type="compositionally biased region" description="Polar residues" evidence="1">
    <location>
        <begin position="1260"/>
        <end position="1272"/>
    </location>
</feature>
<feature type="compositionally biased region" description="Basic and acidic residues" evidence="1">
    <location>
        <begin position="735"/>
        <end position="748"/>
    </location>
</feature>
<feature type="compositionally biased region" description="Basic and acidic residues" evidence="1">
    <location>
        <begin position="2634"/>
        <end position="2644"/>
    </location>
</feature>
<dbReference type="PANTHER" id="PTHR13843">
    <property type="entry name" value="MICROTUBULE-ASSOCIATED PROTEIN"/>
    <property type="match status" value="1"/>
</dbReference>
<feature type="compositionally biased region" description="Basic and acidic residues" evidence="1">
    <location>
        <begin position="1543"/>
        <end position="1555"/>
    </location>
</feature>
<feature type="compositionally biased region" description="Acidic residues" evidence="1">
    <location>
        <begin position="3109"/>
        <end position="3130"/>
    </location>
</feature>
<dbReference type="GO" id="GO:0003779">
    <property type="term" value="F:actin binding"/>
    <property type="evidence" value="ECO:0007669"/>
    <property type="project" value="TreeGrafter"/>
</dbReference>
<feature type="compositionally biased region" description="Basic residues" evidence="1">
    <location>
        <begin position="3838"/>
        <end position="3852"/>
    </location>
</feature>
<reference evidence="5" key="1">
    <citation type="submission" date="2013-03" db="EMBL/GenBank/DDBJ databases">
        <authorList>
            <person name="Jeffery W."/>
            <person name="Warren W."/>
            <person name="Wilson R.K."/>
        </authorList>
    </citation>
    <scope>NUCLEOTIDE SEQUENCE</scope>
    <source>
        <strain evidence="5">female</strain>
    </source>
</reference>
<feature type="compositionally biased region" description="Basic and acidic residues" evidence="1">
    <location>
        <begin position="595"/>
        <end position="671"/>
    </location>
</feature>
<keyword evidence="5" id="KW-1185">Reference proteome</keyword>
<feature type="compositionally biased region" description="Polar residues" evidence="1">
    <location>
        <begin position="2352"/>
        <end position="2362"/>
    </location>
</feature>
<feature type="region of interest" description="Disordered" evidence="1">
    <location>
        <begin position="1131"/>
        <end position="1319"/>
    </location>
</feature>
<dbReference type="SUPFAM" id="SSF56281">
    <property type="entry name" value="Metallo-hydrolase/oxidoreductase"/>
    <property type="match status" value="1"/>
</dbReference>
<reference evidence="4" key="4">
    <citation type="submission" date="2025-09" db="UniProtKB">
        <authorList>
            <consortium name="Ensembl"/>
        </authorList>
    </citation>
    <scope>IDENTIFICATION</scope>
</reference>
<feature type="compositionally biased region" description="Pro residues" evidence="1">
    <location>
        <begin position="3947"/>
        <end position="3962"/>
    </location>
</feature>
<feature type="compositionally biased region" description="Acidic residues" evidence="1">
    <location>
        <begin position="1621"/>
        <end position="1634"/>
    </location>
</feature>
<feature type="compositionally biased region" description="Low complexity" evidence="1">
    <location>
        <begin position="3880"/>
        <end position="3898"/>
    </location>
</feature>
<feature type="compositionally biased region" description="Basic and acidic residues" evidence="1">
    <location>
        <begin position="1870"/>
        <end position="1882"/>
    </location>
</feature>
<feature type="compositionally biased region" description="Basic and acidic residues" evidence="1">
    <location>
        <begin position="2202"/>
        <end position="2216"/>
    </location>
</feature>
<dbReference type="GO" id="GO:0007409">
    <property type="term" value="P:axonogenesis"/>
    <property type="evidence" value="ECO:0007669"/>
    <property type="project" value="TreeGrafter"/>
</dbReference>
<sequence>MEMDSGLASAAGAVAMETGPGGEERAARLQQRGEQRAEFHLLIVIGEIGTEQQLQTAKQQIERGIRSWDINLAVCDLDKQLQLFITRHSAHFSAEVRGQRILHHRSDVLETVVLVNPSGDTVLSEIQSLVSDPAVHKLLVLSGQNSDQGDLILQTGVFTYQALSRVFADPGVTHLLEKADPGQRATLTVSCRAEAGWTSLGQRLKEFLDYKLNPEPVLPKMEGVTEFTEYISETVDVPSPFDLLEPPTSGGFLKLSKPCCYIFPGGRGDSALFAVNGFNILIDGGSERRSCFWKLVRHLDRIDSILLTHIGADNLPGINGLLQRKIAEQEEEQSQGSTTYSDWMKNLISPELGVVFFNVPEKLRTSESNLKVKRSIEEASLTLQYLDKLGIKPEPLFRVVSNTIEPITLFHKMGVGRLDMFVLNPVKESKEMQFLMQKWAGNSKAKTGIVLPNGKEGEISVPYLTSVTALVVWLPANPTEKIVRVLFPGNAPQNKILEGLEKLKHLDFLRYPVATQKDIASGVSPSVVKQTKLKQRTDSKESLKSSPKMHTPTKTIKKETDGQEDTSILETKIDSIKENKPDKKEERKHSKPLKPKTETTEKKKLLKEKSLKKSIKERASKMDEKKDKEKREIKKEKREIKKDDMVKRDEKRMKSKDVSKPELRKITKPDLKPFTPEVRKTLHKAKTQGKPKTIKSKAAKVENAETVAESGAEKAESETQETGAEVKSVASTPEDLTKEFEELKEKAAPELIEQSVAEVSSLTPSEQQADEEVGPRTDAAGEVEEAFTSETATDIEKPRPADEEVQAEIREQPEEAAAERQEVEADNNEDEGTAIEDEEEEEEEVHTVEKKTVEEEEDMGIGDEEDEGVSRDSRDLEGVDRKHEVEEMEKHKEREEMAGVSKTEVDEGQMEDEDVIEKAELEEAEDLDAIADEEIKDVTDEKITKAKEDEDAYFSNVGGLTTGLTTTVQGAAAAESLSYIQDETIPGYSETEQTISDEEIHEESEDRIPHLQYEVGTYDVSVPDQTGSFDTIHGMKEMQAMGDGAAKAFTGIQEPTISMYTSIIAAPLAEEEHVSSATSITEYDKLSSFPTSVTEDQSVASVTAPQTEDTGKSSLLLDTVNSVHPITQTDATQGKDYLHSAGTISPTSSLEEDKGFKSPPLEEYPPLPSEGKTEGIDTTAHYDDEDEDEYEDQTPNVEISLGKLQEGYAVSHKLQDEDKERDKPKSPEPAPVESALDKKTESLCELEQRTEPPLRDDSTSEVTAKPASTTHVASKPLVSESGSFPEAEDRCFSPDDSTVKMASPTQSGPPSATHSPLRMSPVEEKFKTFPEQLQKEPDSAVCPSELKFEKDNEKQVTKIDEVEQHDAGTVAKVGEKETEKEEKKDQALLYTKEPTTATVSEKEEPTTATVTEKEEPTTATVTEKEEPTTATVTEKEKPTTATVTEKEEPTTATVTEKEEPTTATVTEMKEPTTATVTEKEEPTTAKVTEKEEPTTATVTEMKEPTTATVTEKEEPTTAKVTEKEEPTTATVTEMKEPTTATVTEKEEPPLQKESAEGVAVKQTSREEDEDKDEDDLNICSKDKIAEEKESQFLHDRDHIDKSSEIKSSVEKEEKGKKEKELYEDEKEDAEEKQEEDYQHTLPETDKEEAPSFLESKEKQTEIAETQGLISGSDKICVPPKEDFQAEITGKIPEKTEAVTKKDIESITAEKQVEEIQLQLVESKPEKEDLPIKLDDKSREKDVASEQPLKAETLATPLTKPTEKPDVESAAPEVHDMMGQVTDKKLESTETLSLQPTLEDRDAVHRDDKSRESETEIIKSQQLLDSKEAVEESQSQTMLPDKTVLSVGETHEECKDKTAESITSQIQQADTAEHVSSKTEDAHVVETQSVTEVTDSAIKTVEECKEDQVAKMQTQALESDEMHVQSEKSEEESTKKPVEDTQSTTHALQETETLALKTDFKSKSDEESTKVLMEEIKTEIQQPASKEYVSSKSDYESEDEPTVVSQSVAEVTDLPTKPVQERKEEKIDQVHTQFLKSEETHLTPKGEEESTKKPVDDTQSATHALEEPDISPPPEFQLEEKHLEPSLQTQISKPILTDASEQEIKQSALEDVKTQIEPLESEKTDTSLKSELESKDKHIHDSQPEIGQALSENLEVKEDQESKEKHKEEIELQQEKSDVISKDDVAESTEKHEKETTSAASAEKTDKPSKVDDKSEYTELDTIKTPIVSEERDSTGVSDQDKADIKLQQEKSDTSSEDKCKEQSQPQTTTTESEKSQDKIVEDVPSQISKPSQEKIDISTKADHEPRDKEKDKDKEEDQSHVIKSISEKTESADKTDKDSKEKGVEEILSEKTVPTSEETSITSKEDQETKEIHTEDSKPKALESVTERTGDISKLDQTAEMQKQDVVSVSKETSDSKLDFESKETLLKQDPIKSLPEQTPSPASKTALDSKADLESSQEETPKQASVSSSEGEDLEYQADLTSRIQQKGDDERHAVSEYETETLAAVPEKMDISAKLNLQYKEKCLEEIKHGVTSSLSEKTESGLKSVLGSEFPEKYSDNDESTEEDEGDAICMGGAGSRPLSVEPWISEEAKDSSSTEQMPSTAAYVKEETVTVTQVDTHDKDVSGDTTRLSPELKTDSKESKTPSSPVLPADHSSIMTKQSSTCVTTQASSDESRKLETQLLLSDTVKAEKEVEREMEGEREMASPGLESSSSYFQKTDIADEHPETKTEKEKMDDSITYQLEKGSCEMSKYEPYEKPVSEELDRDREEEEQYPSSNLDIDIDDNRRASQSSQQGAACHEDEQSDEEPVSFSKVDYHTPFSDSKGGPSTSSEQDNKASYQEEELESERVDTPYVHKSFTYIETCDNRTIPTPEPSASSDLQEDKSEKLVREEEEKEKETVREETFSPLHREEERDTHSEVPVKQPCSSASNLSSPDSLETEKEKDVKGEERKSSLHTEVCEDPASHLSTETHGTVEPPHEGLFSSSQSQLGLQSTTLPSTSSHAENISDSQITKSDKKGEESSHSKEDLFSSGRYSPPEKAIQPGRASPEEQTQVSATSSAEVHHVDDNVLASESASSGSSLTGKSLLASGETETQYTVKCQKIFAEQEDDYDEDEEEECEEDDASDVDMEKGAREMSEKETKEESDDFSDEPKLDKDKQQKEAKRSYESEYTYRKTEEGIVSGASEEQLGGVTVEESSKDAAKTSTTVHLGQSEKVLSSTSGLIQDKHDMDNKDSCLHYPDQSKSTEDKQTEECETQQTSDKKLEAPELSVGAQAAMFDATQSSSSSYSYSSSTSASYSTGQHFGEGLGTPLTIPSYEYSSLKEEEEEESLPMDLPYLSSGLHSRDEYMEVSDRHIPLTTTTESISSLARFSPLSPLDETKSFLQDQASSAEEKSEEEVTCIKSDKDPPSEQKGISVTGLQCTKAPEAEIAALQPEVASATSVMFDIAPLKKADSAEKHDQEECSDIEPEERVISIEEGTLPCRIECEKSVPQKASIESLPEPHTDSKATTKPVHSDQSSLQKDSPLQSAEESSNVPTHVCTSSQDVSSKPSKAVEADTKDKPGTKEEDVEKEKSEREVQDDKRQAIPGMEKKDEEKKITGEERRKSDEEMKCEKIDKVKEEEIHSEKLKEGDTEESKEVVGETVEIKKECKEKEQVEKSDEKIEAKEKAEEKKELQKVDLPEKSTKTTDAQEPIQKSTSAPETKSDAVTCLKSTPGHDEEVYEHKKEGCEGELPENGSKIQKDQTLESHSSGDETGCSKPSKASDSECVRPSDLCMEASSSQSPPLYKHRKGELSPSFINPSPHHLSSEEGEEDGRSDGSKEGDFDDEREQHSVKRRSHKQQHHHAHSSHGDSKDGTHAPSSGMATGHGVSLAGGEETPPTSLSESLPSQSDSDVPPETEECPSITAEGNLDSDEDAEHLPVDKMSAPGAGGHHSSSPRSHDPPPVPMKDLAPQPPRPDVCMVDPEALLNGQTITERPVKKDIKTNKGLRKTLGKPKSASPGRKSDTRSRRSATPVKQTSKDSSPRAPSLKRLDSEKTLRLSRLAETPGSKGEGYSGKGLVNGVKSNAGSNQKSSSGVSPGPPFYVDLAYIPNHCSAKNVDQEFFKRVRASYYVVSGNDPSSGEPSRAVLDALLEGKAQWGTNLQVTLIPTHDTEVTRDWYQQTHEKQQDLNIMVLASSSTVVMQDESFPACKIEF</sequence>
<feature type="compositionally biased region" description="Basic and acidic residues" evidence="1">
    <location>
        <begin position="1510"/>
        <end position="1526"/>
    </location>
</feature>
<feature type="compositionally biased region" description="Basic and acidic residues" evidence="1">
    <location>
        <begin position="3228"/>
        <end position="3239"/>
    </location>
</feature>
<dbReference type="InterPro" id="IPR036866">
    <property type="entry name" value="RibonucZ/Hydroxyglut_hydro"/>
</dbReference>
<feature type="region of interest" description="Disordered" evidence="1">
    <location>
        <begin position="1908"/>
        <end position="2501"/>
    </location>
</feature>
<feature type="region of interest" description="Disordered" evidence="1">
    <location>
        <begin position="3455"/>
        <end position="3482"/>
    </location>
</feature>
<feature type="region of interest" description="Disordered" evidence="1">
    <location>
        <begin position="3495"/>
        <end position="4083"/>
    </location>
</feature>
<feature type="compositionally biased region" description="Basic and acidic residues" evidence="1">
    <location>
        <begin position="1848"/>
        <end position="1858"/>
    </location>
</feature>
<feature type="compositionally biased region" description="Basic and acidic residues" evidence="1">
    <location>
        <begin position="3455"/>
        <end position="3465"/>
    </location>
</feature>
<feature type="compositionally biased region" description="Polar residues" evidence="1">
    <location>
        <begin position="1089"/>
        <end position="1108"/>
    </location>
</feature>
<feature type="compositionally biased region" description="Polar residues" evidence="1">
    <location>
        <begin position="757"/>
        <end position="767"/>
    </location>
</feature>
<feature type="compositionally biased region" description="Polar residues" evidence="1">
    <location>
        <begin position="2395"/>
        <end position="2411"/>
    </location>
</feature>
<feature type="region of interest" description="Disordered" evidence="1">
    <location>
        <begin position="1363"/>
        <end position="1676"/>
    </location>
</feature>
<evidence type="ECO:0000313" key="5">
    <source>
        <dbReference type="Proteomes" id="UP000018467"/>
    </source>
</evidence>
<dbReference type="Pfam" id="PF25281">
    <property type="entry name" value="MBL_MAP1B"/>
    <property type="match status" value="1"/>
</dbReference>
<feature type="compositionally biased region" description="Basic and acidic residues" evidence="1">
    <location>
        <begin position="1400"/>
        <end position="1460"/>
    </location>
</feature>
<organism evidence="4 5">
    <name type="scientific">Astyanax mexicanus</name>
    <name type="common">Blind cave fish</name>
    <name type="synonym">Astyanax fasciatus mexicanus</name>
    <dbReference type="NCBI Taxonomy" id="7994"/>
    <lineage>
        <taxon>Eukaryota</taxon>
        <taxon>Metazoa</taxon>
        <taxon>Chordata</taxon>
        <taxon>Craniata</taxon>
        <taxon>Vertebrata</taxon>
        <taxon>Euteleostomi</taxon>
        <taxon>Actinopterygii</taxon>
        <taxon>Neopterygii</taxon>
        <taxon>Teleostei</taxon>
        <taxon>Ostariophysi</taxon>
        <taxon>Characiformes</taxon>
        <taxon>Characoidei</taxon>
        <taxon>Acestrorhamphidae</taxon>
        <taxon>Acestrorhamphinae</taxon>
        <taxon>Astyanax</taxon>
    </lineage>
</organism>
<dbReference type="GO" id="GO:0005875">
    <property type="term" value="C:microtubule associated complex"/>
    <property type="evidence" value="ECO:0007669"/>
    <property type="project" value="TreeGrafter"/>
</dbReference>
<feature type="compositionally biased region" description="Basic and acidic residues" evidence="1">
    <location>
        <begin position="1580"/>
        <end position="1620"/>
    </location>
</feature>
<feature type="region of interest" description="Disordered" evidence="1">
    <location>
        <begin position="1"/>
        <end position="26"/>
    </location>
</feature>
<feature type="compositionally biased region" description="Basic and acidic residues" evidence="1">
    <location>
        <begin position="3744"/>
        <end position="3756"/>
    </location>
</feature>
<feature type="compositionally biased region" description="Acidic residues" evidence="1">
    <location>
        <begin position="824"/>
        <end position="844"/>
    </location>
</feature>
<feature type="compositionally biased region" description="Polar residues" evidence="1">
    <location>
        <begin position="1939"/>
        <end position="1951"/>
    </location>
</feature>
<feature type="compositionally biased region" description="Basic and acidic residues" evidence="1">
    <location>
        <begin position="2271"/>
        <end position="2281"/>
    </location>
</feature>
<feature type="compositionally biased region" description="Basic and acidic residues" evidence="1">
    <location>
        <begin position="1477"/>
        <end position="1493"/>
    </location>
</feature>
<feature type="compositionally biased region" description="Polar residues" evidence="1">
    <location>
        <begin position="1859"/>
        <end position="1869"/>
    </location>
</feature>
<dbReference type="GO" id="GO:0043025">
    <property type="term" value="C:neuronal cell body"/>
    <property type="evidence" value="ECO:0007669"/>
    <property type="project" value="TreeGrafter"/>
</dbReference>
<feature type="compositionally biased region" description="Basic and acidic residues" evidence="1">
    <location>
        <begin position="2752"/>
        <end position="2768"/>
    </location>
</feature>
<feature type="compositionally biased region" description="Basic and acidic residues" evidence="1">
    <location>
        <begin position="3556"/>
        <end position="3690"/>
    </location>
</feature>
<dbReference type="Ensembl" id="ENSAMXT00000043651.1">
    <property type="protein sequence ID" value="ENSAMXP00000041965.1"/>
    <property type="gene ID" value="ENSAMXG00000029484.1"/>
</dbReference>
<dbReference type="GO" id="GO:0030425">
    <property type="term" value="C:dendrite"/>
    <property type="evidence" value="ECO:0007669"/>
    <property type="project" value="TreeGrafter"/>
</dbReference>
<feature type="compositionally biased region" description="Basic and acidic residues" evidence="1">
    <location>
        <begin position="794"/>
        <end position="823"/>
    </location>
</feature>
<feature type="compositionally biased region" description="Basic and acidic residues" evidence="1">
    <location>
        <begin position="2689"/>
        <end position="2705"/>
    </location>
</feature>
<feature type="domain" description="Microtubule-associated protein 1A/B/S-like MBL-like" evidence="3">
    <location>
        <begin position="238"/>
        <end position="520"/>
    </location>
</feature>
<dbReference type="GO" id="GO:0000226">
    <property type="term" value="P:microtubule cytoskeleton organization"/>
    <property type="evidence" value="ECO:0007669"/>
    <property type="project" value="InterPro"/>
</dbReference>
<feature type="compositionally biased region" description="Acidic residues" evidence="1">
    <location>
        <begin position="1183"/>
        <end position="1192"/>
    </location>
</feature>
<feature type="compositionally biased region" description="Polar residues" evidence="1">
    <location>
        <begin position="1978"/>
        <end position="1991"/>
    </location>
</feature>
<feature type="compositionally biased region" description="Basic and acidic residues" evidence="1">
    <location>
        <begin position="1722"/>
        <end position="1743"/>
    </location>
</feature>
<feature type="compositionally biased region" description="Basic and acidic residues" evidence="1">
    <location>
        <begin position="2153"/>
        <end position="2195"/>
    </location>
</feature>
<feature type="compositionally biased region" description="Basic and acidic residues" evidence="1">
    <location>
        <begin position="1635"/>
        <end position="1661"/>
    </location>
</feature>
<feature type="compositionally biased region" description="Low complexity" evidence="1">
    <location>
        <begin position="3286"/>
        <end position="3303"/>
    </location>
</feature>
<feature type="compositionally biased region" description="Low complexity" evidence="1">
    <location>
        <begin position="3073"/>
        <end position="3093"/>
    </location>
</feature>
<feature type="compositionally biased region" description="Low complexity" evidence="1">
    <location>
        <begin position="2929"/>
        <end position="2939"/>
    </location>
</feature>
<feature type="compositionally biased region" description="Basic and acidic residues" evidence="1">
    <location>
        <begin position="2941"/>
        <end position="2961"/>
    </location>
</feature>
<feature type="compositionally biased region" description="Polar residues" evidence="1">
    <location>
        <begin position="3005"/>
        <end position="3015"/>
    </location>
</feature>
<dbReference type="GeneTree" id="ENSGT00940000158701"/>
<feature type="compositionally biased region" description="Polar residues" evidence="1">
    <location>
        <begin position="4068"/>
        <end position="4082"/>
    </location>
</feature>
<feature type="compositionally biased region" description="Basic and acidic residues" evidence="1">
    <location>
        <begin position="1235"/>
        <end position="1258"/>
    </location>
</feature>
<dbReference type="Bgee" id="ENSAMXG00000029484">
    <property type="expression patterns" value="Expressed in brain and 7 other cell types or tissues"/>
</dbReference>
<feature type="compositionally biased region" description="Basic and acidic residues" evidence="1">
    <location>
        <begin position="3153"/>
        <end position="3181"/>
    </location>
</feature>
<dbReference type="GO" id="GO:0045202">
    <property type="term" value="C:synapse"/>
    <property type="evidence" value="ECO:0007669"/>
    <property type="project" value="TreeGrafter"/>
</dbReference>
<feature type="compositionally biased region" description="Basic and acidic residues" evidence="1">
    <location>
        <begin position="2035"/>
        <end position="2055"/>
    </location>
</feature>
<feature type="compositionally biased region" description="Acidic residues" evidence="1">
    <location>
        <begin position="2560"/>
        <end position="2570"/>
    </location>
</feature>
<dbReference type="FunCoup" id="A0A3B1JJE2">
    <property type="interactions" value="198"/>
</dbReference>
<feature type="compositionally biased region" description="Basic and acidic residues" evidence="1">
    <location>
        <begin position="868"/>
        <end position="897"/>
    </location>
</feature>
<feature type="compositionally biased region" description="Polar residues" evidence="1">
    <location>
        <begin position="3206"/>
        <end position="3226"/>
    </location>
</feature>
<dbReference type="GO" id="GO:0031114">
    <property type="term" value="P:regulation of microtubule depolymerization"/>
    <property type="evidence" value="ECO:0007669"/>
    <property type="project" value="TreeGrafter"/>
</dbReference>
<dbReference type="InterPro" id="IPR057480">
    <property type="entry name" value="MAP1A/B/S-like_MBL"/>
</dbReference>
<name>A0A3B1JJE2_ASTMX</name>
<accession>A0A3B1JJE2</accession>
<reference evidence="4" key="3">
    <citation type="submission" date="2025-08" db="UniProtKB">
        <authorList>
            <consortium name="Ensembl"/>
        </authorList>
    </citation>
    <scope>IDENTIFICATION</scope>
</reference>
<evidence type="ECO:0000256" key="1">
    <source>
        <dbReference type="SAM" id="MobiDB-lite"/>
    </source>
</evidence>
<dbReference type="GO" id="GO:0005829">
    <property type="term" value="C:cytosol"/>
    <property type="evidence" value="ECO:0007669"/>
    <property type="project" value="TreeGrafter"/>
</dbReference>